<keyword evidence="2" id="KW-0812">Transmembrane</keyword>
<feature type="compositionally biased region" description="Basic and acidic residues" evidence="1">
    <location>
        <begin position="1"/>
        <end position="11"/>
    </location>
</feature>
<name>A0ABQ5LRP5_9RHOB</name>
<evidence type="ECO:0000256" key="2">
    <source>
        <dbReference type="SAM" id="Phobius"/>
    </source>
</evidence>
<proteinExistence type="predicted"/>
<keyword evidence="2" id="KW-0472">Membrane</keyword>
<evidence type="ECO:0000313" key="4">
    <source>
        <dbReference type="Proteomes" id="UP001144205"/>
    </source>
</evidence>
<feature type="region of interest" description="Disordered" evidence="1">
    <location>
        <begin position="1"/>
        <end position="20"/>
    </location>
</feature>
<comment type="caution">
    <text evidence="3">The sequence shown here is derived from an EMBL/GenBank/DDBJ whole genome shotgun (WGS) entry which is preliminary data.</text>
</comment>
<sequence length="1103" mass="116177">MTDTTSTDKPKATTPEPRRRWRPRRLHWHLSIWTLVSAGLVALFLLLASMSLTGRVIALPGWVAMQVLDRMNAAMPEGSFTLQQVEFGVTPRGRPMLRLVGLGIKDATGLELAQLNSVEGGFRLGGALVGKIEPTILRLRGAQMTLRRLQDGSFALQLGQEIGTAGSLATVLDTIDTAFNDGLLKTTARLEATDLTITLEDARSGRLWQVTDGRLEIAPGERVVDTTVSFDVFNGTEELATTEFAFRSARDSSEASLSARFSNAAARDIAAQAPALAFLSVIDAPISGALRSTLDPSGAVSDLAGTMEIGEGALSPVPGAKPAAFDGAKIYIDFEPSQQRLDFQGFSVRSELGTAEAEGQVFLADFQGGWPGSLIGQVRLGGALLDPAGMFEAPLVLDSGVADLRVRLSPFTIDIGQAVVYRGDRRYEVSGTLGAERDGWHMALDGRFESAPVDEILAIWPVGAEPVTRAWVARNVSAGEATEGVVVWRKEPGEKVSMSGTFGMRDSIVRVIDTLPQVEIAEGYISIGPHSFTAVADTASVTAPDGSVMDLSGLSYRIADLYAEPNIGAVNLAMEGPIRGGLALLDLPPFHIFEGNSYGPELARGHMAARGRVSFPIVPGDLHADQLQYDIRATLTDVTSDQVIAEKLLVADSLSVNATNSGVEITGPVRIGQASASGSWRVPMIDGKAGGAQVEGTIALNASSLREFGLGAIEEMVTGTTRAHFAMDFEDGPHLVLTSDLAGLGMSIPGTGWSKAASGTGKLEVDARVGDRPVADSLVLEASGLTARGRVTTAEGGGLSEAVFERVTIGGWLDAPVTLTGRGANQPIAITVPGGTIDMRHADLDSGGGGGAPGPRMPLTLALDKLIISEGIQIQNLRGDLDLSGGLHGTFTGRIIGGTQIQGTVAQQENGAAFRITSDRAGGVLRGTNIFQTARGGKLELILAPVGEVGTYEGEFTITDVRLVQAPAMAELLSAVSVVGLLDQLSGPGIRFSEVEGRFRLTPSAVTLYRSSAVSASMGISLDGYYDMAAGTVDMQGVLSPFYLLNSIGRIFSAREGEGLVGFNFTLKGPFSEPAVEINPLSILTPGAFREIFRRPPPQQPQE</sequence>
<gene>
    <name evidence="3" type="ORF">STA1M1_15460</name>
</gene>
<evidence type="ECO:0008006" key="5">
    <source>
        <dbReference type="Google" id="ProtNLM"/>
    </source>
</evidence>
<evidence type="ECO:0000313" key="3">
    <source>
        <dbReference type="EMBL" id="GKY87677.1"/>
    </source>
</evidence>
<dbReference type="RefSeq" id="WP_281841657.1">
    <property type="nucleotide sequence ID" value="NZ_BROH01000003.1"/>
</dbReference>
<keyword evidence="4" id="KW-1185">Reference proteome</keyword>
<accession>A0ABQ5LRP5</accession>
<protein>
    <recommendedName>
        <fullName evidence="5">AsmA-like C-terminal domain-containing protein</fullName>
    </recommendedName>
</protein>
<reference evidence="3" key="1">
    <citation type="journal article" date="2023" name="Int. J. Syst. Evol. Microbiol.">
        <title>Sinisalibacter aestuarii sp. nov., isolated from estuarine sediment of the Arakawa River.</title>
        <authorList>
            <person name="Arafat S.T."/>
            <person name="Hirano S."/>
            <person name="Sato A."/>
            <person name="Takeuchi K."/>
            <person name="Yasuda T."/>
            <person name="Terahara T."/>
            <person name="Hamada M."/>
            <person name="Kobayashi T."/>
        </authorList>
    </citation>
    <scope>NUCLEOTIDE SEQUENCE</scope>
    <source>
        <strain evidence="3">B-399</strain>
    </source>
</reference>
<evidence type="ECO:0000256" key="1">
    <source>
        <dbReference type="SAM" id="MobiDB-lite"/>
    </source>
</evidence>
<feature type="transmembrane region" description="Helical" evidence="2">
    <location>
        <begin position="28"/>
        <end position="50"/>
    </location>
</feature>
<keyword evidence="2" id="KW-1133">Transmembrane helix</keyword>
<dbReference type="Proteomes" id="UP001144205">
    <property type="component" value="Unassembled WGS sequence"/>
</dbReference>
<organism evidence="3 4">
    <name type="scientific">Sinisalibacter aestuarii</name>
    <dbReference type="NCBI Taxonomy" id="2949426"/>
    <lineage>
        <taxon>Bacteria</taxon>
        <taxon>Pseudomonadati</taxon>
        <taxon>Pseudomonadota</taxon>
        <taxon>Alphaproteobacteria</taxon>
        <taxon>Rhodobacterales</taxon>
        <taxon>Roseobacteraceae</taxon>
        <taxon>Sinisalibacter</taxon>
    </lineage>
</organism>
<dbReference type="EMBL" id="BROH01000003">
    <property type="protein sequence ID" value="GKY87677.1"/>
    <property type="molecule type" value="Genomic_DNA"/>
</dbReference>